<evidence type="ECO:0000256" key="1">
    <source>
        <dbReference type="SAM" id="Phobius"/>
    </source>
</evidence>
<dbReference type="RefSeq" id="XP_041234243.1">
    <property type="nucleotide sequence ID" value="XM_041376405.1"/>
</dbReference>
<keyword evidence="1" id="KW-0812">Transmembrane</keyword>
<keyword evidence="1" id="KW-1133">Transmembrane helix</keyword>
<dbReference type="AlphaFoldDB" id="A0AAD4HTW4"/>
<proteinExistence type="predicted"/>
<dbReference type="EMBL" id="JABBWK010000001">
    <property type="protein sequence ID" value="KAG1908668.1"/>
    <property type="molecule type" value="Genomic_DNA"/>
</dbReference>
<feature type="transmembrane region" description="Helical" evidence="1">
    <location>
        <begin position="56"/>
        <end position="75"/>
    </location>
</feature>
<evidence type="ECO:0000313" key="2">
    <source>
        <dbReference type="EMBL" id="KAG1908668.1"/>
    </source>
</evidence>
<comment type="caution">
    <text evidence="2">The sequence shown here is derived from an EMBL/GenBank/DDBJ whole genome shotgun (WGS) entry which is preliminary data.</text>
</comment>
<gene>
    <name evidence="2" type="ORF">F5891DRAFT_974013</name>
</gene>
<name>A0AAD4HTW4_9AGAM</name>
<sequence length="116" mass="13594">MVSSSSKVLESAIHPKPLARTTYWGLRCWSIRSQPKANRGGVVWLLQCIGCERLDWGLLFAGYPAILPWWLVVYYPRRTPKLLHTYIQESSRVIMSQFKVISSHRQHMWKIFFTVT</sequence>
<organism evidence="2 3">
    <name type="scientific">Suillus fuscotomentosus</name>
    <dbReference type="NCBI Taxonomy" id="1912939"/>
    <lineage>
        <taxon>Eukaryota</taxon>
        <taxon>Fungi</taxon>
        <taxon>Dikarya</taxon>
        <taxon>Basidiomycota</taxon>
        <taxon>Agaricomycotina</taxon>
        <taxon>Agaricomycetes</taxon>
        <taxon>Agaricomycetidae</taxon>
        <taxon>Boletales</taxon>
        <taxon>Suillineae</taxon>
        <taxon>Suillaceae</taxon>
        <taxon>Suillus</taxon>
    </lineage>
</organism>
<keyword evidence="3" id="KW-1185">Reference proteome</keyword>
<reference evidence="2" key="1">
    <citation type="journal article" date="2020" name="New Phytol.">
        <title>Comparative genomics reveals dynamic genome evolution in host specialist ectomycorrhizal fungi.</title>
        <authorList>
            <person name="Lofgren L.A."/>
            <person name="Nguyen N.H."/>
            <person name="Vilgalys R."/>
            <person name="Ruytinx J."/>
            <person name="Liao H.L."/>
            <person name="Branco S."/>
            <person name="Kuo A."/>
            <person name="LaButti K."/>
            <person name="Lipzen A."/>
            <person name="Andreopoulos W."/>
            <person name="Pangilinan J."/>
            <person name="Riley R."/>
            <person name="Hundley H."/>
            <person name="Na H."/>
            <person name="Barry K."/>
            <person name="Grigoriev I.V."/>
            <person name="Stajich J.E."/>
            <person name="Kennedy P.G."/>
        </authorList>
    </citation>
    <scope>NUCLEOTIDE SEQUENCE</scope>
    <source>
        <strain evidence="2">FC203</strain>
    </source>
</reference>
<accession>A0AAD4HTW4</accession>
<protein>
    <submittedName>
        <fullName evidence="2">Uncharacterized protein</fullName>
    </submittedName>
</protein>
<dbReference type="GeneID" id="64670703"/>
<evidence type="ECO:0000313" key="3">
    <source>
        <dbReference type="Proteomes" id="UP001195769"/>
    </source>
</evidence>
<keyword evidence="1" id="KW-0472">Membrane</keyword>
<dbReference type="Proteomes" id="UP001195769">
    <property type="component" value="Unassembled WGS sequence"/>
</dbReference>